<gene>
    <name evidence="3" type="ORF">ACFPZ3_70145</name>
</gene>
<dbReference type="InterPro" id="IPR048020">
    <property type="entry name" value="Transpos_IS3"/>
</dbReference>
<proteinExistence type="predicted"/>
<dbReference type="PROSITE" id="PS50994">
    <property type="entry name" value="INTEGRASE"/>
    <property type="match status" value="1"/>
</dbReference>
<sequence>MIRAEEANFEIVMMCRLLGVSKSGYYEWHDRPPSTRAQRRETLKEHIRREFTRSDRTYGYRRVHAELKRQDIECDDETVRLLMNEMGLVPVQVKKRRSLTVADATAGPIPDLVGRDFTASAPGEKMVGDITQIDTGEGALFLATVIDCFSKSVIGWSIDMRYPASLVCAALDMAAGRLDLPEGAVFHSDRGSQYTSFEFGRSLAKHGVRRSVGRTGICFDNAMAESFFGKLKTELIHHQAFATRADARRAIIKYIEGFYNARRLHSAVGYRPPLEVFNEWFENRRAA</sequence>
<dbReference type="RefSeq" id="WP_379525370.1">
    <property type="nucleotide sequence ID" value="NZ_JBHSPA010000149.1"/>
</dbReference>
<dbReference type="Pfam" id="PF00665">
    <property type="entry name" value="rve"/>
    <property type="match status" value="1"/>
</dbReference>
<dbReference type="Proteomes" id="UP001596058">
    <property type="component" value="Unassembled WGS sequence"/>
</dbReference>
<organism evidence="3 4">
    <name type="scientific">Nonomuraea insulae</name>
    <dbReference type="NCBI Taxonomy" id="1616787"/>
    <lineage>
        <taxon>Bacteria</taxon>
        <taxon>Bacillati</taxon>
        <taxon>Actinomycetota</taxon>
        <taxon>Actinomycetes</taxon>
        <taxon>Streptosporangiales</taxon>
        <taxon>Streptosporangiaceae</taxon>
        <taxon>Nonomuraea</taxon>
    </lineage>
</organism>
<dbReference type="PANTHER" id="PTHR46889">
    <property type="entry name" value="TRANSPOSASE INSF FOR INSERTION SEQUENCE IS3B-RELATED"/>
    <property type="match status" value="1"/>
</dbReference>
<keyword evidence="4" id="KW-1185">Reference proteome</keyword>
<dbReference type="Gene3D" id="3.30.420.10">
    <property type="entry name" value="Ribonuclease H-like superfamily/Ribonuclease H"/>
    <property type="match status" value="1"/>
</dbReference>
<evidence type="ECO:0000259" key="2">
    <source>
        <dbReference type="PROSITE" id="PS50994"/>
    </source>
</evidence>
<evidence type="ECO:0000313" key="3">
    <source>
        <dbReference type="EMBL" id="MFC5835960.1"/>
    </source>
</evidence>
<dbReference type="EMBL" id="JBHSPA010000149">
    <property type="protein sequence ID" value="MFC5835960.1"/>
    <property type="molecule type" value="Genomic_DNA"/>
</dbReference>
<dbReference type="PANTHER" id="PTHR46889:SF4">
    <property type="entry name" value="TRANSPOSASE INSO FOR INSERTION SEQUENCE ELEMENT IS911B-RELATED"/>
    <property type="match status" value="1"/>
</dbReference>
<accession>A0ABW1DG24</accession>
<feature type="domain" description="Integrase catalytic" evidence="2">
    <location>
        <begin position="118"/>
        <end position="280"/>
    </location>
</feature>
<dbReference type="Pfam" id="PF13333">
    <property type="entry name" value="rve_2"/>
    <property type="match status" value="1"/>
</dbReference>
<dbReference type="Pfam" id="PF13276">
    <property type="entry name" value="HTH_21"/>
    <property type="match status" value="1"/>
</dbReference>
<dbReference type="SUPFAM" id="SSF53098">
    <property type="entry name" value="Ribonuclease H-like"/>
    <property type="match status" value="1"/>
</dbReference>
<comment type="function">
    <text evidence="1">Involved in the transposition of the insertion sequence.</text>
</comment>
<dbReference type="InterPro" id="IPR050900">
    <property type="entry name" value="Transposase_IS3/IS150/IS904"/>
</dbReference>
<evidence type="ECO:0000313" key="4">
    <source>
        <dbReference type="Proteomes" id="UP001596058"/>
    </source>
</evidence>
<dbReference type="InterPro" id="IPR012337">
    <property type="entry name" value="RNaseH-like_sf"/>
</dbReference>
<feature type="non-terminal residue" evidence="3">
    <location>
        <position position="287"/>
    </location>
</feature>
<protein>
    <submittedName>
        <fullName evidence="3">IS3 family transposase</fullName>
    </submittedName>
</protein>
<dbReference type="InterPro" id="IPR001584">
    <property type="entry name" value="Integrase_cat-core"/>
</dbReference>
<name>A0ABW1DG24_9ACTN</name>
<dbReference type="InterPro" id="IPR036397">
    <property type="entry name" value="RNaseH_sf"/>
</dbReference>
<reference evidence="4" key="1">
    <citation type="journal article" date="2019" name="Int. J. Syst. Evol. Microbiol.">
        <title>The Global Catalogue of Microorganisms (GCM) 10K type strain sequencing project: providing services to taxonomists for standard genome sequencing and annotation.</title>
        <authorList>
            <consortium name="The Broad Institute Genomics Platform"/>
            <consortium name="The Broad Institute Genome Sequencing Center for Infectious Disease"/>
            <person name="Wu L."/>
            <person name="Ma J."/>
        </authorList>
    </citation>
    <scope>NUCLEOTIDE SEQUENCE [LARGE SCALE GENOMIC DNA]</scope>
    <source>
        <strain evidence="4">CCUG 53903</strain>
    </source>
</reference>
<comment type="caution">
    <text evidence="3">The sequence shown here is derived from an EMBL/GenBank/DDBJ whole genome shotgun (WGS) entry which is preliminary data.</text>
</comment>
<dbReference type="InterPro" id="IPR025948">
    <property type="entry name" value="HTH-like_dom"/>
</dbReference>
<dbReference type="NCBIfam" id="NF033516">
    <property type="entry name" value="transpos_IS3"/>
    <property type="match status" value="1"/>
</dbReference>
<evidence type="ECO:0000256" key="1">
    <source>
        <dbReference type="ARBA" id="ARBA00002286"/>
    </source>
</evidence>